<evidence type="ECO:0000313" key="4">
    <source>
        <dbReference type="EMBL" id="CAB3360282.1"/>
    </source>
</evidence>
<evidence type="ECO:0000256" key="3">
    <source>
        <dbReference type="SAM" id="SignalP"/>
    </source>
</evidence>
<dbReference type="EMBL" id="CADEPI010000003">
    <property type="protein sequence ID" value="CAB3360282.1"/>
    <property type="molecule type" value="Genomic_DNA"/>
</dbReference>
<feature type="compositionally biased region" description="Basic and acidic residues" evidence="1">
    <location>
        <begin position="259"/>
        <end position="271"/>
    </location>
</feature>
<feature type="transmembrane region" description="Helical" evidence="2">
    <location>
        <begin position="407"/>
        <end position="429"/>
    </location>
</feature>
<dbReference type="Proteomes" id="UP000494165">
    <property type="component" value="Unassembled WGS sequence"/>
</dbReference>
<keyword evidence="3" id="KW-0732">Signal</keyword>
<dbReference type="AlphaFoldDB" id="A0A8S1BLR7"/>
<feature type="chain" id="PRO_5035863146" evidence="3">
    <location>
        <begin position="21"/>
        <end position="468"/>
    </location>
</feature>
<evidence type="ECO:0000313" key="5">
    <source>
        <dbReference type="Proteomes" id="UP000494165"/>
    </source>
</evidence>
<name>A0A8S1BLR7_9INSE</name>
<organism evidence="4 5">
    <name type="scientific">Cloeon dipterum</name>
    <dbReference type="NCBI Taxonomy" id="197152"/>
    <lineage>
        <taxon>Eukaryota</taxon>
        <taxon>Metazoa</taxon>
        <taxon>Ecdysozoa</taxon>
        <taxon>Arthropoda</taxon>
        <taxon>Hexapoda</taxon>
        <taxon>Insecta</taxon>
        <taxon>Pterygota</taxon>
        <taxon>Palaeoptera</taxon>
        <taxon>Ephemeroptera</taxon>
        <taxon>Pisciforma</taxon>
        <taxon>Baetidae</taxon>
        <taxon>Cloeon</taxon>
    </lineage>
</organism>
<evidence type="ECO:0000256" key="2">
    <source>
        <dbReference type="SAM" id="Phobius"/>
    </source>
</evidence>
<keyword evidence="2" id="KW-1133">Transmembrane helix</keyword>
<feature type="signal peptide" evidence="3">
    <location>
        <begin position="1"/>
        <end position="20"/>
    </location>
</feature>
<reference evidence="4 5" key="1">
    <citation type="submission" date="2020-04" db="EMBL/GenBank/DDBJ databases">
        <authorList>
            <person name="Alioto T."/>
            <person name="Alioto T."/>
            <person name="Gomez Garrido J."/>
        </authorList>
    </citation>
    <scope>NUCLEOTIDE SEQUENCE [LARGE SCALE GENOMIC DNA]</scope>
</reference>
<protein>
    <submittedName>
        <fullName evidence="4">Uncharacterized protein</fullName>
    </submittedName>
</protein>
<feature type="region of interest" description="Disordered" evidence="1">
    <location>
        <begin position="105"/>
        <end position="136"/>
    </location>
</feature>
<keyword evidence="2" id="KW-0472">Membrane</keyword>
<feature type="region of interest" description="Disordered" evidence="1">
    <location>
        <begin position="229"/>
        <end position="271"/>
    </location>
</feature>
<keyword evidence="5" id="KW-1185">Reference proteome</keyword>
<gene>
    <name evidence="4" type="ORF">CLODIP_2_CD08981</name>
</gene>
<evidence type="ECO:0000256" key="1">
    <source>
        <dbReference type="SAM" id="MobiDB-lite"/>
    </source>
</evidence>
<dbReference type="PROSITE" id="PS51257">
    <property type="entry name" value="PROKAR_LIPOPROTEIN"/>
    <property type="match status" value="1"/>
</dbReference>
<comment type="caution">
    <text evidence="4">The sequence shown here is derived from an EMBL/GenBank/DDBJ whole genome shotgun (WGS) entry which is preliminary data.</text>
</comment>
<proteinExistence type="predicted"/>
<keyword evidence="2" id="KW-0812">Transmembrane</keyword>
<dbReference type="OrthoDB" id="6364622at2759"/>
<accession>A0A8S1BLR7</accession>
<sequence>MTRFCCLPILLILAAGCCVAQDQWRPVADRIPKPSVLRPRYSALSPVELLQRASAARVVPNPADALIPLIQPVQVIQIEEYPSTFVVAEPLPTVSAVLPSKIRQPPATKETRSYRKSYSTGRREQQTAAQKPKEQSANLKELLKQAGTLSLSEILQQKNLSLADFLQGKKTALTALKEQQSSENEVVTQKTVIEVVRTESTATSSTERPTTSTRYPEIVYRAPEEGAKRPNVYKAAHRTSYLKRSTTTPPPTYPEEDESERHWLSEDGEKSDSREDILELLQPGSPVSLAALLSSRNMTLAELMDHRERGSQQQSLTALFADLAKGVTTTRSPRVAESPKRKGKISRDPRLLDLPRRFTLPPEEVEEEEEQEDLARNHNKVSVDHYDYVEDEEEEEAPGLPTAVKSAILASGGLLGVALLLFAAIFVGCRTYQRRQRGSRTPFIINGKHIRTVIKPASNKAIEDPNDF</sequence>